<dbReference type="HOGENOM" id="CLU_164462_1_0_1"/>
<gene>
    <name evidence="1" type="ORF">PISMIDRAFT_109935</name>
</gene>
<dbReference type="Proteomes" id="UP000054018">
    <property type="component" value="Unassembled WGS sequence"/>
</dbReference>
<dbReference type="EMBL" id="KN833810">
    <property type="protein sequence ID" value="KIK18212.1"/>
    <property type="molecule type" value="Genomic_DNA"/>
</dbReference>
<dbReference type="AlphaFoldDB" id="A0A0C9Z700"/>
<evidence type="ECO:0000313" key="1">
    <source>
        <dbReference type="EMBL" id="KIK18212.1"/>
    </source>
</evidence>
<protein>
    <submittedName>
        <fullName evidence="1">Uncharacterized protein</fullName>
    </submittedName>
</protein>
<proteinExistence type="predicted"/>
<name>A0A0C9Z700_9AGAM</name>
<dbReference type="OrthoDB" id="2690041at2759"/>
<sequence>MELELTDAKWEHVQHLLLLLSYAEKAQHTFSTEQGPMLHTALPALEVLHRAWSSCKDSAKYAEFTGGLEASLTKVNEYYE</sequence>
<keyword evidence="2" id="KW-1185">Reference proteome</keyword>
<reference evidence="2" key="2">
    <citation type="submission" date="2015-01" db="EMBL/GenBank/DDBJ databases">
        <title>Evolutionary Origins and Diversification of the Mycorrhizal Mutualists.</title>
        <authorList>
            <consortium name="DOE Joint Genome Institute"/>
            <consortium name="Mycorrhizal Genomics Consortium"/>
            <person name="Kohler A."/>
            <person name="Kuo A."/>
            <person name="Nagy L.G."/>
            <person name="Floudas D."/>
            <person name="Copeland A."/>
            <person name="Barry K.W."/>
            <person name="Cichocki N."/>
            <person name="Veneault-Fourrey C."/>
            <person name="LaButti K."/>
            <person name="Lindquist E.A."/>
            <person name="Lipzen A."/>
            <person name="Lundell T."/>
            <person name="Morin E."/>
            <person name="Murat C."/>
            <person name="Riley R."/>
            <person name="Ohm R."/>
            <person name="Sun H."/>
            <person name="Tunlid A."/>
            <person name="Henrissat B."/>
            <person name="Grigoriev I.V."/>
            <person name="Hibbett D.S."/>
            <person name="Martin F."/>
        </authorList>
    </citation>
    <scope>NUCLEOTIDE SEQUENCE [LARGE SCALE GENOMIC DNA]</scope>
    <source>
        <strain evidence="2">441</strain>
    </source>
</reference>
<accession>A0A0C9Z700</accession>
<organism evidence="1 2">
    <name type="scientific">Pisolithus microcarpus 441</name>
    <dbReference type="NCBI Taxonomy" id="765257"/>
    <lineage>
        <taxon>Eukaryota</taxon>
        <taxon>Fungi</taxon>
        <taxon>Dikarya</taxon>
        <taxon>Basidiomycota</taxon>
        <taxon>Agaricomycotina</taxon>
        <taxon>Agaricomycetes</taxon>
        <taxon>Agaricomycetidae</taxon>
        <taxon>Boletales</taxon>
        <taxon>Sclerodermatineae</taxon>
        <taxon>Pisolithaceae</taxon>
        <taxon>Pisolithus</taxon>
    </lineage>
</organism>
<evidence type="ECO:0000313" key="2">
    <source>
        <dbReference type="Proteomes" id="UP000054018"/>
    </source>
</evidence>
<reference evidence="1 2" key="1">
    <citation type="submission" date="2014-04" db="EMBL/GenBank/DDBJ databases">
        <authorList>
            <consortium name="DOE Joint Genome Institute"/>
            <person name="Kuo A."/>
            <person name="Kohler A."/>
            <person name="Costa M.D."/>
            <person name="Nagy L.G."/>
            <person name="Floudas D."/>
            <person name="Copeland A."/>
            <person name="Barry K.W."/>
            <person name="Cichocki N."/>
            <person name="Veneault-Fourrey C."/>
            <person name="LaButti K."/>
            <person name="Lindquist E.A."/>
            <person name="Lipzen A."/>
            <person name="Lundell T."/>
            <person name="Morin E."/>
            <person name="Murat C."/>
            <person name="Sun H."/>
            <person name="Tunlid A."/>
            <person name="Henrissat B."/>
            <person name="Grigoriev I.V."/>
            <person name="Hibbett D.S."/>
            <person name="Martin F."/>
            <person name="Nordberg H.P."/>
            <person name="Cantor M.N."/>
            <person name="Hua S.X."/>
        </authorList>
    </citation>
    <scope>NUCLEOTIDE SEQUENCE [LARGE SCALE GENOMIC DNA]</scope>
    <source>
        <strain evidence="1 2">441</strain>
    </source>
</reference>